<dbReference type="AlphaFoldDB" id="A0AB33IRV3"/>
<dbReference type="Pfam" id="PF14135">
    <property type="entry name" value="DUF4302"/>
    <property type="match status" value="1"/>
</dbReference>
<gene>
    <name evidence="1" type="ORF">GTC17253_07860</name>
</gene>
<dbReference type="PROSITE" id="PS51257">
    <property type="entry name" value="PROKAR_LIPOPROTEIN"/>
    <property type="match status" value="1"/>
</dbReference>
<evidence type="ECO:0000313" key="1">
    <source>
        <dbReference type="EMBL" id="BFO70820.1"/>
    </source>
</evidence>
<proteinExistence type="predicted"/>
<protein>
    <submittedName>
        <fullName evidence="1">DUF4302 domain-containing protein</fullName>
    </submittedName>
</protein>
<dbReference type="InterPro" id="IPR025396">
    <property type="entry name" value="DUF4302"/>
</dbReference>
<reference evidence="1" key="1">
    <citation type="submission" date="2024-07" db="EMBL/GenBank/DDBJ databases">
        <title>Complete genome sequence of Prevotella sp. YM-2024 GTC17253.</title>
        <authorList>
            <person name="Hayashi M."/>
            <person name="Muto Y."/>
            <person name="Tanaka K."/>
            <person name="Niwa H."/>
        </authorList>
    </citation>
    <scope>NUCLEOTIDE SEQUENCE</scope>
    <source>
        <strain evidence="1">GTC17253</strain>
    </source>
</reference>
<sequence length="344" mass="39652">MKKAYSLYIVPLLSVLLFWTGCTGNAEYRFDDSPSDRNRNATADLRKQLVEAPYGWKVIYFPKTDSLLFSNPNEVIGKYQYNGRYGYGGYYYIMKFDDKGKVAITADYDEKTITTPQTSEFEIRQNSFTQLSFTTHNSIHELVNDRFGGSSDFLFMGYDYDGSLLFKTASYNKPACEYIVFTKLDKPNSSVEYLTTAYKNRRFFEQMPNPQLHIRIGGRTFFRSDTHAKSATQIREIIAKRYHLFLFGSKPSAFPDGFPDEIKGLGSGFVGTEQGLTFHSGLRYDKQRIFYDFKREGDKFVCELVKVYDPYLHTTRLVAKHLAPDGEFTGYIAEIENKIQIKAD</sequence>
<dbReference type="EMBL" id="AP035785">
    <property type="protein sequence ID" value="BFO70820.1"/>
    <property type="molecule type" value="Genomic_DNA"/>
</dbReference>
<name>A0AB33IRV3_9BACT</name>
<accession>A0AB33IRV3</accession>
<organism evidence="1">
    <name type="scientific">Prevotella sp. GTC17253</name>
    <dbReference type="NCBI Taxonomy" id="3236793"/>
    <lineage>
        <taxon>Bacteria</taxon>
        <taxon>Pseudomonadati</taxon>
        <taxon>Bacteroidota</taxon>
        <taxon>Bacteroidia</taxon>
        <taxon>Bacteroidales</taxon>
        <taxon>Prevotellaceae</taxon>
        <taxon>Prevotella</taxon>
    </lineage>
</organism>